<evidence type="ECO:0000313" key="2">
    <source>
        <dbReference type="EMBL" id="MFD1304017.1"/>
    </source>
</evidence>
<accession>A0ABW3X3P6</accession>
<organism evidence="2 3">
    <name type="scientific">Methylobacterium marchantiae</name>
    <dbReference type="NCBI Taxonomy" id="600331"/>
    <lineage>
        <taxon>Bacteria</taxon>
        <taxon>Pseudomonadati</taxon>
        <taxon>Pseudomonadota</taxon>
        <taxon>Alphaproteobacteria</taxon>
        <taxon>Hyphomicrobiales</taxon>
        <taxon>Methylobacteriaceae</taxon>
        <taxon>Methylobacterium</taxon>
    </lineage>
</organism>
<dbReference type="SUPFAM" id="SSF55729">
    <property type="entry name" value="Acyl-CoA N-acyltransferases (Nat)"/>
    <property type="match status" value="1"/>
</dbReference>
<dbReference type="GO" id="GO:0016746">
    <property type="term" value="F:acyltransferase activity"/>
    <property type="evidence" value="ECO:0007669"/>
    <property type="project" value="UniProtKB-KW"/>
</dbReference>
<name>A0ABW3X3P6_9HYPH</name>
<evidence type="ECO:0000313" key="3">
    <source>
        <dbReference type="Proteomes" id="UP001597176"/>
    </source>
</evidence>
<dbReference type="Pfam" id="PF13302">
    <property type="entry name" value="Acetyltransf_3"/>
    <property type="match status" value="1"/>
</dbReference>
<evidence type="ECO:0000259" key="1">
    <source>
        <dbReference type="PROSITE" id="PS51186"/>
    </source>
</evidence>
<keyword evidence="2" id="KW-0808">Transferase</keyword>
<dbReference type="PANTHER" id="PTHR43792">
    <property type="entry name" value="GNAT FAMILY, PUTATIVE (AFU_ORTHOLOGUE AFUA_3G00765)-RELATED-RELATED"/>
    <property type="match status" value="1"/>
</dbReference>
<dbReference type="RefSeq" id="WP_238202468.1">
    <property type="nucleotide sequence ID" value="NZ_JBHTND010000048.1"/>
</dbReference>
<dbReference type="InterPro" id="IPR051531">
    <property type="entry name" value="N-acetyltransferase"/>
</dbReference>
<sequence length="179" mass="19291">MFFRTLASRYSLSNLPAHATTRLRLAPLVQADAEALQALTDDPAITGVVDFLPAPFTLDHARRMIGRDPVGRGKPVKDCFLGAKAEGVLVAVVGLHLRGEHGVELGYWVGGAARGQGYGSEAVSGAVAILRKRFPHRFIVAECRPENAASRGLLIKLGFRDTGDEGHRPGRRIFSLDPV</sequence>
<protein>
    <submittedName>
        <fullName evidence="2">GNAT family N-acetyltransferase</fullName>
        <ecNumber evidence="2">2.3.-.-</ecNumber>
    </submittedName>
</protein>
<dbReference type="EMBL" id="JBHTND010000048">
    <property type="protein sequence ID" value="MFD1304017.1"/>
    <property type="molecule type" value="Genomic_DNA"/>
</dbReference>
<dbReference type="EC" id="2.3.-.-" evidence="2"/>
<dbReference type="InterPro" id="IPR016181">
    <property type="entry name" value="Acyl_CoA_acyltransferase"/>
</dbReference>
<keyword evidence="2" id="KW-0012">Acyltransferase</keyword>
<keyword evidence="3" id="KW-1185">Reference proteome</keyword>
<comment type="caution">
    <text evidence="2">The sequence shown here is derived from an EMBL/GenBank/DDBJ whole genome shotgun (WGS) entry which is preliminary data.</text>
</comment>
<dbReference type="PROSITE" id="PS51186">
    <property type="entry name" value="GNAT"/>
    <property type="match status" value="1"/>
</dbReference>
<dbReference type="Proteomes" id="UP001597176">
    <property type="component" value="Unassembled WGS sequence"/>
</dbReference>
<reference evidence="3" key="1">
    <citation type="journal article" date="2019" name="Int. J. Syst. Evol. Microbiol.">
        <title>The Global Catalogue of Microorganisms (GCM) 10K type strain sequencing project: providing services to taxonomists for standard genome sequencing and annotation.</title>
        <authorList>
            <consortium name="The Broad Institute Genomics Platform"/>
            <consortium name="The Broad Institute Genome Sequencing Center for Infectious Disease"/>
            <person name="Wu L."/>
            <person name="Ma J."/>
        </authorList>
    </citation>
    <scope>NUCLEOTIDE SEQUENCE [LARGE SCALE GENOMIC DNA]</scope>
    <source>
        <strain evidence="3">CCUG 56108</strain>
    </source>
</reference>
<gene>
    <name evidence="2" type="ORF">ACFQ4G_20840</name>
</gene>
<dbReference type="Gene3D" id="3.40.630.30">
    <property type="match status" value="1"/>
</dbReference>
<proteinExistence type="predicted"/>
<dbReference type="InterPro" id="IPR000182">
    <property type="entry name" value="GNAT_dom"/>
</dbReference>
<feature type="domain" description="N-acetyltransferase" evidence="1">
    <location>
        <begin position="23"/>
        <end position="177"/>
    </location>
</feature>